<name>A0A1E3NWX6_WICAA</name>
<organism evidence="8 9">
    <name type="scientific">Wickerhamomyces anomalus (strain ATCC 58044 / CBS 1984 / NCYC 433 / NRRL Y-366-8)</name>
    <name type="common">Yeast</name>
    <name type="synonym">Hansenula anomala</name>
    <dbReference type="NCBI Taxonomy" id="683960"/>
    <lineage>
        <taxon>Eukaryota</taxon>
        <taxon>Fungi</taxon>
        <taxon>Dikarya</taxon>
        <taxon>Ascomycota</taxon>
        <taxon>Saccharomycotina</taxon>
        <taxon>Saccharomycetes</taxon>
        <taxon>Phaffomycetales</taxon>
        <taxon>Wickerhamomycetaceae</taxon>
        <taxon>Wickerhamomyces</taxon>
    </lineage>
</organism>
<dbReference type="FunFam" id="3.30.70.330:FF:000132">
    <property type="entry name" value="Small nuclear ribonucleoprotein U11/U12 subunit 35"/>
    <property type="match status" value="1"/>
</dbReference>
<gene>
    <name evidence="8" type="ORF">WICANDRAFT_21584</name>
</gene>
<evidence type="ECO:0000313" key="8">
    <source>
        <dbReference type="EMBL" id="ODQ57689.1"/>
    </source>
</evidence>
<feature type="non-terminal residue" evidence="8">
    <location>
        <position position="1"/>
    </location>
</feature>
<dbReference type="RefSeq" id="XP_019036896.1">
    <property type="nucleotide sequence ID" value="XM_019180908.1"/>
</dbReference>
<feature type="non-terminal residue" evidence="8">
    <location>
        <position position="204"/>
    </location>
</feature>
<evidence type="ECO:0000313" key="9">
    <source>
        <dbReference type="Proteomes" id="UP000094112"/>
    </source>
</evidence>
<keyword evidence="4" id="KW-0687">Ribonucleoprotein</keyword>
<dbReference type="SUPFAM" id="SSF54928">
    <property type="entry name" value="RNA-binding domain, RBD"/>
    <property type="match status" value="1"/>
</dbReference>
<dbReference type="EMBL" id="KV454213">
    <property type="protein sequence ID" value="ODQ57689.1"/>
    <property type="molecule type" value="Genomic_DNA"/>
</dbReference>
<dbReference type="PANTHER" id="PTHR13952">
    <property type="entry name" value="U1 SMALL NUCLEAR RIBONUCLEOPROTEIN 70 KD"/>
    <property type="match status" value="1"/>
</dbReference>
<feature type="region of interest" description="Disordered" evidence="6">
    <location>
        <begin position="181"/>
        <end position="204"/>
    </location>
</feature>
<feature type="domain" description="RRM" evidence="7">
    <location>
        <begin position="104"/>
        <end position="182"/>
    </location>
</feature>
<accession>A0A1E3NWX6</accession>
<dbReference type="STRING" id="683960.A0A1E3NWX6"/>
<dbReference type="Gene3D" id="3.30.70.330">
    <property type="match status" value="1"/>
</dbReference>
<dbReference type="GO" id="GO:0071011">
    <property type="term" value="C:precatalytic spliceosome"/>
    <property type="evidence" value="ECO:0007669"/>
    <property type="project" value="TreeGrafter"/>
</dbReference>
<keyword evidence="2 5" id="KW-0694">RNA-binding</keyword>
<dbReference type="GO" id="GO:0000243">
    <property type="term" value="C:commitment complex"/>
    <property type="evidence" value="ECO:0007669"/>
    <property type="project" value="EnsemblFungi"/>
</dbReference>
<evidence type="ECO:0000256" key="3">
    <source>
        <dbReference type="ARBA" id="ARBA00023242"/>
    </source>
</evidence>
<keyword evidence="3" id="KW-0539">Nucleus</keyword>
<dbReference type="PROSITE" id="PS50102">
    <property type="entry name" value="RRM"/>
    <property type="match status" value="1"/>
</dbReference>
<dbReference type="InterPro" id="IPR051183">
    <property type="entry name" value="U1_U11-U12_snRNP_70-35kDa"/>
</dbReference>
<feature type="compositionally biased region" description="Gly residues" evidence="6">
    <location>
        <begin position="193"/>
        <end position="204"/>
    </location>
</feature>
<dbReference type="InterPro" id="IPR012677">
    <property type="entry name" value="Nucleotide-bd_a/b_plait_sf"/>
</dbReference>
<keyword evidence="9" id="KW-1185">Reference proteome</keyword>
<evidence type="ECO:0000256" key="4">
    <source>
        <dbReference type="ARBA" id="ARBA00023274"/>
    </source>
</evidence>
<protein>
    <recommendedName>
        <fullName evidence="7">RRM domain-containing protein</fullName>
    </recommendedName>
</protein>
<dbReference type="Pfam" id="PF12220">
    <property type="entry name" value="U1snRNP70_N"/>
    <property type="match status" value="1"/>
</dbReference>
<dbReference type="InterPro" id="IPR022023">
    <property type="entry name" value="U1snRNP70_N"/>
</dbReference>
<dbReference type="InterPro" id="IPR035979">
    <property type="entry name" value="RBD_domain_sf"/>
</dbReference>
<evidence type="ECO:0000256" key="5">
    <source>
        <dbReference type="PROSITE-ProRule" id="PRU00176"/>
    </source>
</evidence>
<dbReference type="CDD" id="cd21615">
    <property type="entry name" value="RRM_SNP1_like"/>
    <property type="match status" value="1"/>
</dbReference>
<dbReference type="InterPro" id="IPR000504">
    <property type="entry name" value="RRM_dom"/>
</dbReference>
<dbReference type="SMART" id="SM00360">
    <property type="entry name" value="RRM"/>
    <property type="match status" value="1"/>
</dbReference>
<evidence type="ECO:0000256" key="1">
    <source>
        <dbReference type="ARBA" id="ARBA00004123"/>
    </source>
</evidence>
<sequence>DTSKFSADVAKLFEPRPPLRYVEQIDTPPSDRQTAHISGIGSFLDKLKEYKQVEFPKEEFIETPQLKEQRLKREKQLLNKKKLDEDFANWDPSTDPHIKGDPYNTLFVGRLDYEVTEIDLQKEFSKYGPIERVRVVRDKETGKSKGYAFIVYERESGTRAAYKEANGLKIKGRSILTDVERSRTSKSWVPRRLGGGLGGRGYTQ</sequence>
<evidence type="ECO:0000259" key="7">
    <source>
        <dbReference type="PROSITE" id="PS50102"/>
    </source>
</evidence>
<dbReference type="GO" id="GO:0030619">
    <property type="term" value="F:U1 snRNA binding"/>
    <property type="evidence" value="ECO:0007669"/>
    <property type="project" value="EnsemblFungi"/>
</dbReference>
<proteinExistence type="predicted"/>
<dbReference type="Pfam" id="PF00076">
    <property type="entry name" value="RRM_1"/>
    <property type="match status" value="1"/>
</dbReference>
<evidence type="ECO:0000256" key="6">
    <source>
        <dbReference type="SAM" id="MobiDB-lite"/>
    </source>
</evidence>
<dbReference type="GeneID" id="30198154"/>
<dbReference type="Proteomes" id="UP000094112">
    <property type="component" value="Unassembled WGS sequence"/>
</dbReference>
<comment type="subcellular location">
    <subcellularLocation>
        <location evidence="1">Nucleus</location>
    </subcellularLocation>
</comment>
<dbReference type="PANTHER" id="PTHR13952:SF5">
    <property type="entry name" value="U1 SMALL NUCLEAR RIBONUCLEOPROTEIN 70 KDA"/>
    <property type="match status" value="1"/>
</dbReference>
<evidence type="ECO:0000256" key="2">
    <source>
        <dbReference type="ARBA" id="ARBA00022884"/>
    </source>
</evidence>
<dbReference type="GO" id="GO:0003729">
    <property type="term" value="F:mRNA binding"/>
    <property type="evidence" value="ECO:0007669"/>
    <property type="project" value="EnsemblFungi"/>
</dbReference>
<dbReference type="OrthoDB" id="4207594at2759"/>
<dbReference type="GO" id="GO:0000398">
    <property type="term" value="P:mRNA splicing, via spliceosome"/>
    <property type="evidence" value="ECO:0007669"/>
    <property type="project" value="EnsemblFungi"/>
</dbReference>
<reference evidence="8 9" key="1">
    <citation type="journal article" date="2016" name="Proc. Natl. Acad. Sci. U.S.A.">
        <title>Comparative genomics of biotechnologically important yeasts.</title>
        <authorList>
            <person name="Riley R."/>
            <person name="Haridas S."/>
            <person name="Wolfe K.H."/>
            <person name="Lopes M.R."/>
            <person name="Hittinger C.T."/>
            <person name="Goeker M."/>
            <person name="Salamov A.A."/>
            <person name="Wisecaver J.H."/>
            <person name="Long T.M."/>
            <person name="Calvey C.H."/>
            <person name="Aerts A.L."/>
            <person name="Barry K.W."/>
            <person name="Choi C."/>
            <person name="Clum A."/>
            <person name="Coughlan A.Y."/>
            <person name="Deshpande S."/>
            <person name="Douglass A.P."/>
            <person name="Hanson S.J."/>
            <person name="Klenk H.-P."/>
            <person name="LaButti K.M."/>
            <person name="Lapidus A."/>
            <person name="Lindquist E.A."/>
            <person name="Lipzen A.M."/>
            <person name="Meier-Kolthoff J.P."/>
            <person name="Ohm R.A."/>
            <person name="Otillar R.P."/>
            <person name="Pangilinan J.L."/>
            <person name="Peng Y."/>
            <person name="Rokas A."/>
            <person name="Rosa C.A."/>
            <person name="Scheuner C."/>
            <person name="Sibirny A.A."/>
            <person name="Slot J.C."/>
            <person name="Stielow J.B."/>
            <person name="Sun H."/>
            <person name="Kurtzman C.P."/>
            <person name="Blackwell M."/>
            <person name="Grigoriev I.V."/>
            <person name="Jeffries T.W."/>
        </authorList>
    </citation>
    <scope>NUCLEOTIDE SEQUENCE [LARGE SCALE GENOMIC DNA]</scope>
    <source>
        <strain evidence="9">ATCC 58044 / CBS 1984 / NCYC 433 / NRRL Y-366-8</strain>
    </source>
</reference>
<dbReference type="AlphaFoldDB" id="A0A1E3NWX6"/>
<dbReference type="GO" id="GO:0005685">
    <property type="term" value="C:U1 snRNP"/>
    <property type="evidence" value="ECO:0007669"/>
    <property type="project" value="EnsemblFungi"/>
</dbReference>
<dbReference type="GO" id="GO:0071004">
    <property type="term" value="C:U2-type prespliceosome"/>
    <property type="evidence" value="ECO:0007669"/>
    <property type="project" value="EnsemblFungi"/>
</dbReference>